<dbReference type="AlphaFoldDB" id="A0A9W8TUH0"/>
<reference evidence="5" key="1">
    <citation type="submission" date="2022-08" db="EMBL/GenBank/DDBJ databases">
        <authorList>
            <consortium name="DOE Joint Genome Institute"/>
            <person name="Min B."/>
            <person name="Sierra-Patev S."/>
            <person name="Naranjo-Ortiz M."/>
            <person name="Looney B."/>
            <person name="Konkel Z."/>
            <person name="Slot J.C."/>
            <person name="Sakamoto Y."/>
            <person name="Steenwyk J.L."/>
            <person name="Rokas A."/>
            <person name="Carro J."/>
            <person name="Camarero S."/>
            <person name="Ferreira P."/>
            <person name="Molpeceres G."/>
            <person name="Ruiz-duenas F.J."/>
            <person name="Serrano A."/>
            <person name="Henrissat B."/>
            <person name="Drula E."/>
            <person name="Hughes K.W."/>
            <person name="Mata J.L."/>
            <person name="Ishikawa N.K."/>
            <person name="Vargas-Isla R."/>
            <person name="Ushijima S."/>
            <person name="Smith C.A."/>
            <person name="Ahrendt S."/>
            <person name="Andreopoulos W."/>
            <person name="He G."/>
            <person name="LaButti K."/>
            <person name="Lipzen A."/>
            <person name="Ng V."/>
            <person name="Riley R."/>
            <person name="Sandor L."/>
            <person name="Barry K."/>
            <person name="Martinez A.T."/>
            <person name="Xiao Y."/>
            <person name="Gibbons J.G."/>
            <person name="Terashima K."/>
            <person name="Hibbett D.S."/>
            <person name="Grigoriev I.V."/>
        </authorList>
    </citation>
    <scope>NUCLEOTIDE SEQUENCE</scope>
    <source>
        <strain evidence="5">TFB7810</strain>
    </source>
</reference>
<accession>A0AA38Q406</accession>
<accession>A0A9W8TUH0</accession>
<dbReference type="SMART" id="SM00360">
    <property type="entry name" value="RRM"/>
    <property type="match status" value="2"/>
</dbReference>
<keyword evidence="7" id="KW-1185">Reference proteome</keyword>
<dbReference type="FunFam" id="3.30.70.330:FF:000039">
    <property type="entry name" value="U1 small nuclear ribonucleoprotein A"/>
    <property type="match status" value="1"/>
</dbReference>
<proteinExistence type="predicted"/>
<dbReference type="Gene3D" id="3.30.70.330">
    <property type="match status" value="2"/>
</dbReference>
<dbReference type="PROSITE" id="PS50102">
    <property type="entry name" value="RRM"/>
    <property type="match status" value="2"/>
</dbReference>
<comment type="caution">
    <text evidence="5">The sequence shown here is derived from an EMBL/GenBank/DDBJ whole genome shotgun (WGS) entry which is preliminary data.</text>
</comment>
<evidence type="ECO:0000256" key="2">
    <source>
        <dbReference type="PROSITE-ProRule" id="PRU00176"/>
    </source>
</evidence>
<dbReference type="EMBL" id="JANVFU010000012">
    <property type="protein sequence ID" value="KAJ3741189.1"/>
    <property type="molecule type" value="Genomic_DNA"/>
</dbReference>
<feature type="domain" description="RRM" evidence="4">
    <location>
        <begin position="8"/>
        <end position="87"/>
    </location>
</feature>
<evidence type="ECO:0000313" key="5">
    <source>
        <dbReference type="EMBL" id="KAJ3741189.1"/>
    </source>
</evidence>
<sequence length="260" mass="28771">MASNQPNNTLYINNLNDKVHKDELRLQLLALFTTYGKVIDVVASKGSKMKGQAFLVFNDLAGATTAMRACEGMLFYDKPMHIDYAKTKSYATSRRDDPNFVPPSAANASSLIRNGALTLDNDKKRQREVDDEVARHTKREKAESDDEMEIDDDDDDDSGPQANDTLAPGVIPPQVGHPTSRLFCTNLPLEVTDSVLSILFQQYQGYRSTHVSMSPTPNAAGSQVKMGQVMFESAEHASVAKEALDGYTLKKDWKMSVVYV</sequence>
<feature type="domain" description="RRM" evidence="4">
    <location>
        <begin position="180"/>
        <end position="260"/>
    </location>
</feature>
<dbReference type="CDD" id="cd12246">
    <property type="entry name" value="RRM1_U1A_like"/>
    <property type="match status" value="1"/>
</dbReference>
<dbReference type="GO" id="GO:0003723">
    <property type="term" value="F:RNA binding"/>
    <property type="evidence" value="ECO:0007669"/>
    <property type="project" value="UniProtKB-UniRule"/>
</dbReference>
<dbReference type="PANTHER" id="PTHR10501">
    <property type="entry name" value="U1 SMALL NUCLEAR RIBONUCLEOPROTEIN A/U2 SMALL NUCLEAR RIBONUCLEOPROTEIN B"/>
    <property type="match status" value="1"/>
</dbReference>
<feature type="compositionally biased region" description="Basic and acidic residues" evidence="3">
    <location>
        <begin position="120"/>
        <end position="135"/>
    </location>
</feature>
<dbReference type="InterPro" id="IPR035979">
    <property type="entry name" value="RBD_domain_sf"/>
</dbReference>
<dbReference type="Pfam" id="PF00076">
    <property type="entry name" value="RRM_1"/>
    <property type="match status" value="2"/>
</dbReference>
<reference evidence="5 7" key="3">
    <citation type="journal article" date="2023" name="Proc. Natl. Acad. Sci. U.S.A.">
        <title>A global phylogenomic analysis of the shiitake genus Lentinula.</title>
        <authorList>
            <person name="Sierra-Patev S."/>
            <person name="Min B."/>
            <person name="Naranjo-Ortiz M."/>
            <person name="Looney B."/>
            <person name="Konkel Z."/>
            <person name="Slot J.C."/>
            <person name="Sakamoto Y."/>
            <person name="Steenwyk J.L."/>
            <person name="Rokas A."/>
            <person name="Carro J."/>
            <person name="Camarero S."/>
            <person name="Ferreira P."/>
            <person name="Molpeceres G."/>
            <person name="Ruiz-Duenas F.J."/>
            <person name="Serrano A."/>
            <person name="Henrissat B."/>
            <person name="Drula E."/>
            <person name="Hughes K.W."/>
            <person name="Mata J.L."/>
            <person name="Ishikawa N.K."/>
            <person name="Vargas-Isla R."/>
            <person name="Ushijima S."/>
            <person name="Smith C.A."/>
            <person name="Donoghue J."/>
            <person name="Ahrendt S."/>
            <person name="Andreopoulos W."/>
            <person name="He G."/>
            <person name="LaButti K."/>
            <person name="Lipzen A."/>
            <person name="Ng V."/>
            <person name="Riley R."/>
            <person name="Sandor L."/>
            <person name="Barry K."/>
            <person name="Martinez A.T."/>
            <person name="Xiao Y."/>
            <person name="Gibbons J.G."/>
            <person name="Terashima K."/>
            <person name="Grigoriev I.V."/>
            <person name="Hibbett D."/>
        </authorList>
    </citation>
    <scope>NUCLEOTIDE SEQUENCE [LARGE SCALE GENOMIC DNA]</scope>
    <source>
        <strain evidence="5 7">TFB7810</strain>
    </source>
</reference>
<dbReference type="Proteomes" id="UP001163850">
    <property type="component" value="Unassembled WGS sequence"/>
</dbReference>
<reference evidence="6" key="2">
    <citation type="submission" date="2022-08" db="EMBL/GenBank/DDBJ databases">
        <authorList>
            <consortium name="DOE Joint Genome Institute"/>
            <person name="Min B."/>
            <person name="Riley R."/>
            <person name="Sierra-Patev S."/>
            <person name="Naranjo-Ortiz M."/>
            <person name="Looney B."/>
            <person name="Konkel Z."/>
            <person name="Slot J.C."/>
            <person name="Sakamoto Y."/>
            <person name="Steenwyk J.L."/>
            <person name="Rokas A."/>
            <person name="Carro J."/>
            <person name="Camarero S."/>
            <person name="Ferreira P."/>
            <person name="Molpeceres G."/>
            <person name="Ruiz-Duenas F.J."/>
            <person name="Serrano A."/>
            <person name="Henrissat B."/>
            <person name="Drula E."/>
            <person name="Hughes K.W."/>
            <person name="Mata J.L."/>
            <person name="Ishikawa N.K."/>
            <person name="Vargas-Isla R."/>
            <person name="Ushijima S."/>
            <person name="Smith C.A."/>
            <person name="Ahrendt S."/>
            <person name="Andreopoulos W."/>
            <person name="He G."/>
            <person name="Labutti K."/>
            <person name="Lipzen A."/>
            <person name="Ng V."/>
            <person name="Sandor L."/>
            <person name="Barry K."/>
            <person name="Martinez A.T."/>
            <person name="Xiao Y."/>
            <person name="Gibbons J.G."/>
            <person name="Terashima K."/>
            <person name="Hibbett D.S."/>
            <person name="Grigoriev I.V."/>
        </authorList>
    </citation>
    <scope>NUCLEOTIDE SEQUENCE</scope>
    <source>
        <strain evidence="6">TFB7829</strain>
    </source>
</reference>
<dbReference type="SUPFAM" id="SSF54928">
    <property type="entry name" value="RNA-binding domain, RBD"/>
    <property type="match status" value="1"/>
</dbReference>
<evidence type="ECO:0000259" key="4">
    <source>
        <dbReference type="PROSITE" id="PS50102"/>
    </source>
</evidence>
<feature type="region of interest" description="Disordered" evidence="3">
    <location>
        <begin position="92"/>
        <end position="175"/>
    </location>
</feature>
<evidence type="ECO:0000313" key="6">
    <source>
        <dbReference type="EMBL" id="KAJ3986925.1"/>
    </source>
</evidence>
<dbReference type="EMBL" id="MU801932">
    <property type="protein sequence ID" value="KAJ3986925.1"/>
    <property type="molecule type" value="Genomic_DNA"/>
</dbReference>
<dbReference type="InterPro" id="IPR012677">
    <property type="entry name" value="Nucleotide-bd_a/b_plait_sf"/>
</dbReference>
<gene>
    <name evidence="5" type="ORF">DFH05DRAFT_1551955</name>
    <name evidence="6" type="ORF">F5890DRAFT_1563801</name>
</gene>
<dbReference type="Proteomes" id="UP001142393">
    <property type="component" value="Unassembled WGS sequence"/>
</dbReference>
<dbReference type="InterPro" id="IPR000504">
    <property type="entry name" value="RRM_dom"/>
</dbReference>
<name>A0A9W8TUH0_9AGAR</name>
<organism evidence="5 7">
    <name type="scientific">Lentinula detonsa</name>
    <dbReference type="NCBI Taxonomy" id="2804962"/>
    <lineage>
        <taxon>Eukaryota</taxon>
        <taxon>Fungi</taxon>
        <taxon>Dikarya</taxon>
        <taxon>Basidiomycota</taxon>
        <taxon>Agaricomycotina</taxon>
        <taxon>Agaricomycetes</taxon>
        <taxon>Agaricomycetidae</taxon>
        <taxon>Agaricales</taxon>
        <taxon>Marasmiineae</taxon>
        <taxon>Omphalotaceae</taxon>
        <taxon>Lentinula</taxon>
    </lineage>
</organism>
<evidence type="ECO:0000313" key="7">
    <source>
        <dbReference type="Proteomes" id="UP001142393"/>
    </source>
</evidence>
<protein>
    <recommendedName>
        <fullName evidence="4">RRM domain-containing protein</fullName>
    </recommendedName>
</protein>
<feature type="compositionally biased region" description="Acidic residues" evidence="3">
    <location>
        <begin position="143"/>
        <end position="158"/>
    </location>
</feature>
<evidence type="ECO:0000256" key="1">
    <source>
        <dbReference type="ARBA" id="ARBA00022884"/>
    </source>
</evidence>
<keyword evidence="1 2" id="KW-0694">RNA-binding</keyword>
<evidence type="ECO:0000256" key="3">
    <source>
        <dbReference type="SAM" id="MobiDB-lite"/>
    </source>
</evidence>